<evidence type="ECO:0000256" key="4">
    <source>
        <dbReference type="ARBA" id="ARBA00023242"/>
    </source>
</evidence>
<feature type="compositionally biased region" description="Low complexity" evidence="5">
    <location>
        <begin position="46"/>
        <end position="69"/>
    </location>
</feature>
<dbReference type="GO" id="GO:0003682">
    <property type="term" value="F:chromatin binding"/>
    <property type="evidence" value="ECO:0007669"/>
    <property type="project" value="TreeGrafter"/>
</dbReference>
<feature type="region of interest" description="Disordered" evidence="5">
    <location>
        <begin position="267"/>
        <end position="372"/>
    </location>
</feature>
<evidence type="ECO:0000256" key="5">
    <source>
        <dbReference type="SAM" id="MobiDB-lite"/>
    </source>
</evidence>
<feature type="compositionally biased region" description="Polar residues" evidence="5">
    <location>
        <begin position="15"/>
        <end position="25"/>
    </location>
</feature>
<dbReference type="InterPro" id="IPR035425">
    <property type="entry name" value="CENP-T/H4_C"/>
</dbReference>
<dbReference type="PANTHER" id="PTHR22980:SF5">
    <property type="entry name" value="CENP-T_HISTONE H4 HISTONE FOLD DOMAIN-CONTAINING PROTEIN"/>
    <property type="match status" value="1"/>
</dbReference>
<dbReference type="GO" id="GO:0005694">
    <property type="term" value="C:chromosome"/>
    <property type="evidence" value="ECO:0007669"/>
    <property type="project" value="UniProtKB-SubCell"/>
</dbReference>
<dbReference type="OrthoDB" id="10071681at2759"/>
<dbReference type="Proteomes" id="UP000265663">
    <property type="component" value="Unassembled WGS sequence"/>
</dbReference>
<dbReference type="GO" id="GO:0000712">
    <property type="term" value="P:resolution of meiotic recombination intermediates"/>
    <property type="evidence" value="ECO:0007669"/>
    <property type="project" value="TreeGrafter"/>
</dbReference>
<keyword evidence="4" id="KW-0539">Nucleus</keyword>
<feature type="compositionally biased region" description="Acidic residues" evidence="5">
    <location>
        <begin position="336"/>
        <end position="346"/>
    </location>
</feature>
<dbReference type="Gene3D" id="1.10.20.10">
    <property type="entry name" value="Histone, subunit A"/>
    <property type="match status" value="1"/>
</dbReference>
<organism evidence="7 8">
    <name type="scientific">Pyrenophora seminiperda CCB06</name>
    <dbReference type="NCBI Taxonomy" id="1302712"/>
    <lineage>
        <taxon>Eukaryota</taxon>
        <taxon>Fungi</taxon>
        <taxon>Dikarya</taxon>
        <taxon>Ascomycota</taxon>
        <taxon>Pezizomycotina</taxon>
        <taxon>Dothideomycetes</taxon>
        <taxon>Pleosporomycetidae</taxon>
        <taxon>Pleosporales</taxon>
        <taxon>Pleosporineae</taxon>
        <taxon>Pleosporaceae</taxon>
        <taxon>Pyrenophora</taxon>
    </lineage>
</organism>
<dbReference type="EMBL" id="KE747836">
    <property type="protein sequence ID" value="RMZ72934.1"/>
    <property type="molecule type" value="Genomic_DNA"/>
</dbReference>
<keyword evidence="3" id="KW-0158">Chromosome</keyword>
<dbReference type="CDD" id="cd22920">
    <property type="entry name" value="HFD_CENP-T"/>
    <property type="match status" value="1"/>
</dbReference>
<dbReference type="SUPFAM" id="SSF47113">
    <property type="entry name" value="Histone-fold"/>
    <property type="match status" value="1"/>
</dbReference>
<comment type="subcellular location">
    <subcellularLocation>
        <location evidence="2">Chromosome</location>
    </subcellularLocation>
    <subcellularLocation>
        <location evidence="1">Nucleus</location>
    </subcellularLocation>
</comment>
<dbReference type="PANTHER" id="PTHR22980">
    <property type="entry name" value="CORTISTATIN"/>
    <property type="match status" value="1"/>
</dbReference>
<dbReference type="GO" id="GO:0071821">
    <property type="term" value="C:FANCM-MHF complex"/>
    <property type="evidence" value="ECO:0007669"/>
    <property type="project" value="TreeGrafter"/>
</dbReference>
<evidence type="ECO:0000256" key="3">
    <source>
        <dbReference type="ARBA" id="ARBA00022454"/>
    </source>
</evidence>
<feature type="compositionally biased region" description="Basic and acidic residues" evidence="5">
    <location>
        <begin position="300"/>
        <end position="319"/>
    </location>
</feature>
<gene>
    <name evidence="7" type="ORF">GMOD_00009718</name>
</gene>
<evidence type="ECO:0000313" key="7">
    <source>
        <dbReference type="EMBL" id="RMZ72934.1"/>
    </source>
</evidence>
<proteinExistence type="predicted"/>
<feature type="compositionally biased region" description="Basic and acidic residues" evidence="5">
    <location>
        <begin position="105"/>
        <end position="118"/>
    </location>
</feature>
<evidence type="ECO:0000313" key="8">
    <source>
        <dbReference type="Proteomes" id="UP000265663"/>
    </source>
</evidence>
<feature type="domain" description="CENP-T/Histone H4 histone fold" evidence="6">
    <location>
        <begin position="420"/>
        <end position="524"/>
    </location>
</feature>
<protein>
    <submittedName>
        <fullName evidence="7">Histone-fold domain containing</fullName>
    </submittedName>
</protein>
<evidence type="ECO:0000256" key="2">
    <source>
        <dbReference type="ARBA" id="ARBA00004286"/>
    </source>
</evidence>
<sequence>MADSARKKQRLSPESHAQLTPSNDAPFQLITPFRRAISAGPTPGSRRTPIARTPGTGRTPRGGPATRPIPSRRVAPTTPHAIRALRERANAARTPGNTRRRSGRIQRETPRDILRDLARALARNSRPVDPSPQLPPRSTRHSALDLPDVEDGPHLAAPRLSMPLENMYDDEDSFHSAPPRQSLLPDLPDDVDGGTVQSLEFGRRAISEDPRHMFGGRQSERFGDLSELGAVEEEYEIDGTFINRRADGLFDHTIDGALDEEDTTIQALTGRREGRSSDANLGVFGEVEDDTDEPTFRFQIPERIRLPVRQDRLEEQRDQENEEDQDRGSDAQNLPDDSEILDDNEQEKETSPLNHNGEIEDDAMLGWESDPPIEDDAELAAYREEESAIDRSLQTKSPEQRPAAQLKGVRKAKEYLVSEHGIGYPSFPATSVKKLAMGLMNSQGSKGKLPKDALDALVRTTNDFFEQISGDLAAYAQHAGRKVIEESDVVALMKRTRTTTDSSTLFSLAQKMLPRELVQQLRMEPPIKLKGGQKRKRLNPVQEEDDDDDDKPSIVTGPSGSPPFFLRNQCALASFLIQPLHANILYTLPLASLRSNGVTTYAGPNQHFLIMSQHARRIHLSIVKVLDGFWINP</sequence>
<reference evidence="7 8" key="1">
    <citation type="journal article" date="2014" name="PLoS ONE">
        <title>De novo Genome Assembly of the Fungal Plant Pathogen Pyrenophora semeniperda.</title>
        <authorList>
            <person name="Soliai M.M."/>
            <person name="Meyer S.E."/>
            <person name="Udall J.A."/>
            <person name="Elzinga D.E."/>
            <person name="Hermansen R.A."/>
            <person name="Bodily P.M."/>
            <person name="Hart A.A."/>
            <person name="Coleman C.E."/>
        </authorList>
    </citation>
    <scope>NUCLEOTIDE SEQUENCE [LARGE SCALE GENOMIC DNA]</scope>
    <source>
        <strain evidence="7 8">CCB06</strain>
        <tissue evidence="7">Mycelium</tissue>
    </source>
</reference>
<evidence type="ECO:0000259" key="6">
    <source>
        <dbReference type="Pfam" id="PF15511"/>
    </source>
</evidence>
<evidence type="ECO:0000256" key="1">
    <source>
        <dbReference type="ARBA" id="ARBA00004123"/>
    </source>
</evidence>
<feature type="region of interest" description="Disordered" evidence="5">
    <location>
        <begin position="1"/>
        <end position="195"/>
    </location>
</feature>
<dbReference type="GO" id="GO:0046982">
    <property type="term" value="F:protein heterodimerization activity"/>
    <property type="evidence" value="ECO:0007669"/>
    <property type="project" value="InterPro"/>
</dbReference>
<dbReference type="AlphaFoldDB" id="A0A3M7MF02"/>
<dbReference type="Pfam" id="PF15511">
    <property type="entry name" value="CENP-T_C"/>
    <property type="match status" value="1"/>
</dbReference>
<name>A0A3M7MF02_9PLEO</name>
<keyword evidence="8" id="KW-1185">Reference proteome</keyword>
<dbReference type="GO" id="GO:0031297">
    <property type="term" value="P:replication fork processing"/>
    <property type="evidence" value="ECO:0007669"/>
    <property type="project" value="TreeGrafter"/>
</dbReference>
<feature type="region of interest" description="Disordered" evidence="5">
    <location>
        <begin position="384"/>
        <end position="407"/>
    </location>
</feature>
<accession>A0A3M7MF02</accession>
<dbReference type="InterPro" id="IPR009072">
    <property type="entry name" value="Histone-fold"/>
</dbReference>
<feature type="region of interest" description="Disordered" evidence="5">
    <location>
        <begin position="523"/>
        <end position="560"/>
    </location>
</feature>